<keyword evidence="7 8" id="KW-0472">Membrane</keyword>
<evidence type="ECO:0000256" key="7">
    <source>
        <dbReference type="ARBA" id="ARBA00023136"/>
    </source>
</evidence>
<gene>
    <name evidence="10" type="primary">slc25a-19</name>
</gene>
<dbReference type="GO" id="GO:0055085">
    <property type="term" value="P:transmembrane transport"/>
    <property type="evidence" value="ECO:0007669"/>
    <property type="project" value="InterPro"/>
</dbReference>
<evidence type="ECO:0000256" key="5">
    <source>
        <dbReference type="ARBA" id="ARBA00022737"/>
    </source>
</evidence>
<dbReference type="GO" id="GO:0016020">
    <property type="term" value="C:membrane"/>
    <property type="evidence" value="ECO:0007669"/>
    <property type="project" value="UniProtKB-SubCell"/>
</dbReference>
<accession>A0A0H3YFF2</accession>
<feature type="repeat" description="Solcar" evidence="8">
    <location>
        <begin position="104"/>
        <end position="191"/>
    </location>
</feature>
<evidence type="ECO:0000256" key="8">
    <source>
        <dbReference type="PROSITE-ProRule" id="PRU00282"/>
    </source>
</evidence>
<evidence type="ECO:0000256" key="1">
    <source>
        <dbReference type="ARBA" id="ARBA00004141"/>
    </source>
</evidence>
<keyword evidence="5" id="KW-0677">Repeat</keyword>
<dbReference type="AlphaFoldDB" id="A0A0H3YFF2"/>
<name>A0A0H3YFF2_SCHMD</name>
<feature type="repeat" description="Solcar" evidence="8">
    <location>
        <begin position="9"/>
        <end position="93"/>
    </location>
</feature>
<sequence>MKKPSAKSKKLPIKWYYGGISGTLAVSATHPLDLAKVHLQTSKAQSKRFISVFVKVIKNDGVLGLYNGLSASILRQITYSFPRFGLHDWYKNTVSKKRKVSVVENVMAAGFGGAIGGITGNPADMINVRMQNDMKLPEASRRNYKSAFHGLFQVFKNEGFKGLFSGVTMTTNRAILMTIGQGAGYDQMKLILLSTNLFDDNPATHILSAFGAAGIATFLTQPFDVMKTRLMNAQVGQYTGLGHCAKDILLNGPLGFFKGIVPAFVRIGPHTILLFIIKEQLIKYF</sequence>
<dbReference type="PRINTS" id="PR00926">
    <property type="entry name" value="MITOCARRIER"/>
</dbReference>
<keyword evidence="3 9" id="KW-0813">Transport</keyword>
<evidence type="ECO:0000256" key="6">
    <source>
        <dbReference type="ARBA" id="ARBA00022989"/>
    </source>
</evidence>
<dbReference type="InterPro" id="IPR018108">
    <property type="entry name" value="MCP_transmembrane"/>
</dbReference>
<evidence type="ECO:0000313" key="10">
    <source>
        <dbReference type="EMBL" id="AKN21587.1"/>
    </source>
</evidence>
<proteinExistence type="evidence at transcript level"/>
<dbReference type="InterPro" id="IPR023395">
    <property type="entry name" value="MCP_dom_sf"/>
</dbReference>
<dbReference type="InterPro" id="IPR050391">
    <property type="entry name" value="Mito_Metabolite_Transporter"/>
</dbReference>
<evidence type="ECO:0000256" key="9">
    <source>
        <dbReference type="RuleBase" id="RU000488"/>
    </source>
</evidence>
<evidence type="ECO:0000256" key="2">
    <source>
        <dbReference type="ARBA" id="ARBA00006375"/>
    </source>
</evidence>
<keyword evidence="4 8" id="KW-0812">Transmembrane</keyword>
<dbReference type="InterPro" id="IPR002067">
    <property type="entry name" value="MCP"/>
</dbReference>
<comment type="subcellular location">
    <subcellularLocation>
        <location evidence="1">Membrane</location>
        <topology evidence="1">Multi-pass membrane protein</topology>
    </subcellularLocation>
</comment>
<organism evidence="10">
    <name type="scientific">Schmidtea mediterranea</name>
    <name type="common">Freshwater planarian flatworm</name>
    <dbReference type="NCBI Taxonomy" id="79327"/>
    <lineage>
        <taxon>Eukaryota</taxon>
        <taxon>Metazoa</taxon>
        <taxon>Spiralia</taxon>
        <taxon>Lophotrochozoa</taxon>
        <taxon>Platyhelminthes</taxon>
        <taxon>Rhabditophora</taxon>
        <taxon>Seriata</taxon>
        <taxon>Tricladida</taxon>
        <taxon>Continenticola</taxon>
        <taxon>Geoplanoidea</taxon>
        <taxon>Dugesiidae</taxon>
        <taxon>Schmidtea</taxon>
    </lineage>
</organism>
<comment type="similarity">
    <text evidence="2 9">Belongs to the mitochondrial carrier (TC 2.A.29) family.</text>
</comment>
<dbReference type="PROSITE" id="PS50920">
    <property type="entry name" value="SOLCAR"/>
    <property type="match status" value="3"/>
</dbReference>
<dbReference type="SUPFAM" id="SSF103506">
    <property type="entry name" value="Mitochondrial carrier"/>
    <property type="match status" value="1"/>
</dbReference>
<evidence type="ECO:0000256" key="4">
    <source>
        <dbReference type="ARBA" id="ARBA00022692"/>
    </source>
</evidence>
<dbReference type="Pfam" id="PF00153">
    <property type="entry name" value="Mito_carr"/>
    <property type="match status" value="3"/>
</dbReference>
<dbReference type="Gene3D" id="1.50.40.10">
    <property type="entry name" value="Mitochondrial carrier domain"/>
    <property type="match status" value="1"/>
</dbReference>
<reference evidence="10" key="1">
    <citation type="journal article" date="2015" name="Elife">
        <title>Stem cells and fluid flow drive cyst formation in an invertebrate excretory organ.</title>
        <authorList>
            <person name="Thi-Kim Vu H."/>
            <person name="Rink J.C."/>
            <person name="McKinney S.A."/>
            <person name="McClain M."/>
            <person name="Lakshmanaperumal N."/>
            <person name="Alexander R."/>
            <person name="Sanchez Alvarado A."/>
        </authorList>
    </citation>
    <scope>NUCLEOTIDE SEQUENCE</scope>
</reference>
<feature type="repeat" description="Solcar" evidence="8">
    <location>
        <begin position="200"/>
        <end position="284"/>
    </location>
</feature>
<dbReference type="EMBL" id="KT163637">
    <property type="protein sequence ID" value="AKN21587.1"/>
    <property type="molecule type" value="mRNA"/>
</dbReference>
<keyword evidence="6" id="KW-1133">Transmembrane helix</keyword>
<evidence type="ECO:0000256" key="3">
    <source>
        <dbReference type="ARBA" id="ARBA00022448"/>
    </source>
</evidence>
<protein>
    <submittedName>
        <fullName evidence="10">Slc25a-19</fullName>
    </submittedName>
</protein>
<dbReference type="PANTHER" id="PTHR45618">
    <property type="entry name" value="MITOCHONDRIAL DICARBOXYLATE CARRIER-RELATED"/>
    <property type="match status" value="1"/>
</dbReference>